<dbReference type="Pfam" id="PF13549">
    <property type="entry name" value="ATP-grasp_5"/>
    <property type="match status" value="1"/>
</dbReference>
<dbReference type="SMART" id="SM00881">
    <property type="entry name" value="CoA_binding"/>
    <property type="match status" value="1"/>
</dbReference>
<keyword evidence="1" id="KW-0816">Tricarboxylic acid cycle</keyword>
<keyword evidence="4" id="KW-1185">Reference proteome</keyword>
<evidence type="ECO:0000259" key="2">
    <source>
        <dbReference type="SMART" id="SM00881"/>
    </source>
</evidence>
<dbReference type="Gene3D" id="3.30.470.20">
    <property type="entry name" value="ATP-grasp fold, B domain"/>
    <property type="match status" value="1"/>
</dbReference>
<dbReference type="Pfam" id="PF13380">
    <property type="entry name" value="CoA_binding_2"/>
    <property type="match status" value="1"/>
</dbReference>
<dbReference type="SUPFAM" id="SSF51735">
    <property type="entry name" value="NAD(P)-binding Rossmann-fold domains"/>
    <property type="match status" value="1"/>
</dbReference>
<dbReference type="SUPFAM" id="SSF52210">
    <property type="entry name" value="Succinyl-CoA synthetase domains"/>
    <property type="match status" value="2"/>
</dbReference>
<dbReference type="Pfam" id="PF13607">
    <property type="entry name" value="Succ_CoA_lig"/>
    <property type="match status" value="1"/>
</dbReference>
<dbReference type="InterPro" id="IPR003781">
    <property type="entry name" value="CoA-bd"/>
</dbReference>
<gene>
    <name evidence="3" type="ORF">KPL78_25580</name>
</gene>
<sequence length="683" mass="69035">MSGLDRLLRPRSVAVIGASADPTKTTGRPVGYLQRHGFGGAIWPVNPRVAEIGGLRCYPDVASLPDAPDVAIVLLGAERAGDAVRDLSARGAAAAVVLAGGFAETGGDGGDRQARLKEAAGSMRLLGPNTIGLVNLADRIVLSASGALEVEDLAAGRISLVSQSGGILGAVLSRGAAQGIGFAQLVATGNEADIDVADVVDHLAGDDSTDVIALYIEGVRRPDAFRAAACKAAAAGKRLVAYKVGRSEAGAQAAISHTGALSGADRLYDALFRQLGIIRAERFSDLLDVASALATRRLVRGKRVAVLTSTGGAGALLADNFGLAGFELPPPDAATAERLAALTGEVAVANPLDLTLAGLKSEVMNGAIAALLESPTYDALAVVVGSSALAQPRLAADAIAAGQAISDKPVIAYLSPHAPAIGAALQRQGIPAVSAPEAAATMLAALVPPAPLAAPATAPEAPVDLPSGPLDEAESKALFARFGVTPVREVACATPEEAAAAAATLGETVVLKALSRHLAHKSDVGGVRVGVKPADVAAEGAAMIARVTAATGRAPEGLLVQEQLRGGVEVILGLQRDPHLGTAILLGMGGVAAEVFHDTALRLLPIDRAEAESMLAELRGATLLQGFRGRPKADVASLIDTVLAFARMGEALDNRLVTAEINPVFVMPEGQGARAADALAVLT</sequence>
<accession>A0ABS7AIW4</accession>
<evidence type="ECO:0000256" key="1">
    <source>
        <dbReference type="ARBA" id="ARBA00022532"/>
    </source>
</evidence>
<dbReference type="InterPro" id="IPR036291">
    <property type="entry name" value="NAD(P)-bd_dom_sf"/>
</dbReference>
<evidence type="ECO:0000313" key="4">
    <source>
        <dbReference type="Proteomes" id="UP001196565"/>
    </source>
</evidence>
<dbReference type="GO" id="GO:0016874">
    <property type="term" value="F:ligase activity"/>
    <property type="evidence" value="ECO:0007669"/>
    <property type="project" value="UniProtKB-KW"/>
</dbReference>
<dbReference type="InterPro" id="IPR013815">
    <property type="entry name" value="ATP_grasp_subdomain_1"/>
</dbReference>
<evidence type="ECO:0000313" key="3">
    <source>
        <dbReference type="EMBL" id="MBW6401255.1"/>
    </source>
</evidence>
<keyword evidence="3" id="KW-0436">Ligase</keyword>
<comment type="caution">
    <text evidence="3">The sequence shown here is derived from an EMBL/GenBank/DDBJ whole genome shotgun (WGS) entry which is preliminary data.</text>
</comment>
<feature type="domain" description="CoA-binding" evidence="2">
    <location>
        <begin position="7"/>
        <end position="102"/>
    </location>
</feature>
<name>A0ABS7AIW4_9PROT</name>
<dbReference type="PANTHER" id="PTHR42793:SF4">
    <property type="entry name" value="BLL6376 PROTEIN"/>
    <property type="match status" value="1"/>
</dbReference>
<dbReference type="RefSeq" id="WP_219765812.1">
    <property type="nucleotide sequence ID" value="NZ_JAHYBZ010000010.1"/>
</dbReference>
<dbReference type="Gene3D" id="3.40.50.720">
    <property type="entry name" value="NAD(P)-binding Rossmann-like Domain"/>
    <property type="match status" value="1"/>
</dbReference>
<organism evidence="3 4">
    <name type="scientific">Roseomonas alba</name>
    <dbReference type="NCBI Taxonomy" id="2846776"/>
    <lineage>
        <taxon>Bacteria</taxon>
        <taxon>Pseudomonadati</taxon>
        <taxon>Pseudomonadota</taxon>
        <taxon>Alphaproteobacteria</taxon>
        <taxon>Acetobacterales</taxon>
        <taxon>Roseomonadaceae</taxon>
        <taxon>Roseomonas</taxon>
    </lineage>
</organism>
<dbReference type="InterPro" id="IPR016102">
    <property type="entry name" value="Succinyl-CoA_synth-like"/>
</dbReference>
<dbReference type="Gene3D" id="3.40.50.261">
    <property type="entry name" value="Succinyl-CoA synthetase domains"/>
    <property type="match status" value="2"/>
</dbReference>
<reference evidence="3 4" key="1">
    <citation type="submission" date="2021-07" db="EMBL/GenBank/DDBJ databases">
        <authorList>
            <person name="So Y."/>
        </authorList>
    </citation>
    <scope>NUCLEOTIDE SEQUENCE [LARGE SCALE GENOMIC DNA]</scope>
    <source>
        <strain evidence="3 4">HJA6</strain>
    </source>
</reference>
<protein>
    <submittedName>
        <fullName evidence="3">Acetate--CoA ligase family protein</fullName>
    </submittedName>
</protein>
<proteinExistence type="predicted"/>
<dbReference type="Gene3D" id="3.30.1490.20">
    <property type="entry name" value="ATP-grasp fold, A domain"/>
    <property type="match status" value="1"/>
</dbReference>
<dbReference type="EMBL" id="JAHYBZ010000010">
    <property type="protein sequence ID" value="MBW6401255.1"/>
    <property type="molecule type" value="Genomic_DNA"/>
</dbReference>
<dbReference type="PANTHER" id="PTHR42793">
    <property type="entry name" value="COA BINDING DOMAIN CONTAINING PROTEIN"/>
    <property type="match status" value="1"/>
</dbReference>
<dbReference type="Proteomes" id="UP001196565">
    <property type="component" value="Unassembled WGS sequence"/>
</dbReference>
<dbReference type="InterPro" id="IPR032875">
    <property type="entry name" value="Succ_CoA_lig_flav_dom"/>
</dbReference>
<dbReference type="SUPFAM" id="SSF56059">
    <property type="entry name" value="Glutathione synthetase ATP-binding domain-like"/>
    <property type="match status" value="1"/>
</dbReference>